<dbReference type="InterPro" id="IPR036249">
    <property type="entry name" value="Thioredoxin-like_sf"/>
</dbReference>
<dbReference type="Gene3D" id="3.40.30.10">
    <property type="entry name" value="Glutaredoxin"/>
    <property type="match status" value="1"/>
</dbReference>
<accession>A0A2Z4G7M6</accession>
<dbReference type="Pfam" id="PF08534">
    <property type="entry name" value="Redoxin"/>
    <property type="match status" value="1"/>
</dbReference>
<organism evidence="2 3">
    <name type="scientific">Arcticibacterium luteifluviistationis</name>
    <dbReference type="NCBI Taxonomy" id="1784714"/>
    <lineage>
        <taxon>Bacteria</taxon>
        <taxon>Pseudomonadati</taxon>
        <taxon>Bacteroidota</taxon>
        <taxon>Cytophagia</taxon>
        <taxon>Cytophagales</taxon>
        <taxon>Leadbetterellaceae</taxon>
        <taxon>Arcticibacterium</taxon>
    </lineage>
</organism>
<dbReference type="Proteomes" id="UP000249873">
    <property type="component" value="Chromosome"/>
</dbReference>
<dbReference type="GO" id="GO:0016491">
    <property type="term" value="F:oxidoreductase activity"/>
    <property type="evidence" value="ECO:0007669"/>
    <property type="project" value="InterPro"/>
</dbReference>
<reference evidence="2 3" key="1">
    <citation type="submission" date="2018-05" db="EMBL/GenBank/DDBJ databases">
        <title>Complete genome sequence of Arcticibacterium luteifluviistationis SM1504T, a cytophagaceae bacterium isolated from Arctic surface seawater.</title>
        <authorList>
            <person name="Li Y."/>
            <person name="Qin Q.-L."/>
        </authorList>
    </citation>
    <scope>NUCLEOTIDE SEQUENCE [LARGE SCALE GENOMIC DNA]</scope>
    <source>
        <strain evidence="2 3">SM1504</strain>
    </source>
</reference>
<dbReference type="InterPro" id="IPR050553">
    <property type="entry name" value="Thioredoxin_ResA/DsbE_sf"/>
</dbReference>
<name>A0A2Z4G7M6_9BACT</name>
<evidence type="ECO:0000313" key="3">
    <source>
        <dbReference type="Proteomes" id="UP000249873"/>
    </source>
</evidence>
<proteinExistence type="predicted"/>
<dbReference type="InterPro" id="IPR013766">
    <property type="entry name" value="Thioredoxin_domain"/>
</dbReference>
<dbReference type="RefSeq" id="WP_111370170.1">
    <property type="nucleotide sequence ID" value="NZ_CP029480.1"/>
</dbReference>
<dbReference type="SUPFAM" id="SSF52833">
    <property type="entry name" value="Thioredoxin-like"/>
    <property type="match status" value="1"/>
</dbReference>
<gene>
    <name evidence="2" type="ORF">DJ013_02295</name>
</gene>
<feature type="domain" description="Thioredoxin" evidence="1">
    <location>
        <begin position="23"/>
        <end position="181"/>
    </location>
</feature>
<dbReference type="CDD" id="cd02966">
    <property type="entry name" value="TlpA_like_family"/>
    <property type="match status" value="1"/>
</dbReference>
<dbReference type="PANTHER" id="PTHR42852">
    <property type="entry name" value="THIOL:DISULFIDE INTERCHANGE PROTEIN DSBE"/>
    <property type="match status" value="1"/>
</dbReference>
<dbReference type="OrthoDB" id="6399635at2"/>
<dbReference type="EMBL" id="CP029480">
    <property type="protein sequence ID" value="AWV97068.1"/>
    <property type="molecule type" value="Genomic_DNA"/>
</dbReference>
<dbReference type="AlphaFoldDB" id="A0A2Z4G7M6"/>
<dbReference type="KEGG" id="als:DJ013_02295"/>
<protein>
    <submittedName>
        <fullName evidence="2">Thiol-disulfide oxidoreductase</fullName>
    </submittedName>
</protein>
<evidence type="ECO:0000313" key="2">
    <source>
        <dbReference type="EMBL" id="AWV97068.1"/>
    </source>
</evidence>
<dbReference type="PANTHER" id="PTHR42852:SF17">
    <property type="entry name" value="THIOREDOXIN-LIKE PROTEIN HI_1115"/>
    <property type="match status" value="1"/>
</dbReference>
<dbReference type="InterPro" id="IPR013740">
    <property type="entry name" value="Redoxin"/>
</dbReference>
<keyword evidence="3" id="KW-1185">Reference proteome</keyword>
<evidence type="ECO:0000259" key="1">
    <source>
        <dbReference type="PROSITE" id="PS51352"/>
    </source>
</evidence>
<sequence>MNWIKKNYGNVLWGLFIVLLFIPQTGTPIKVFINRLIAFSPSVEAVEDRKTLEDYQWQLRDLDGRVVNFQEFKGKKVVVNFWATWCPPCIAEMPSMQALYNDYKDKAVFVFVTNDDREAIDKFISKRHFQIPIYQALSSAPALLEGNSLPTTYLIDESGAILIEKTGAADWNSDKVRALLE</sequence>
<dbReference type="PROSITE" id="PS51352">
    <property type="entry name" value="THIOREDOXIN_2"/>
    <property type="match status" value="1"/>
</dbReference>